<dbReference type="InterPro" id="IPR002123">
    <property type="entry name" value="Plipid/glycerol_acylTrfase"/>
</dbReference>
<dbReference type="Proteomes" id="UP000654257">
    <property type="component" value="Unassembled WGS sequence"/>
</dbReference>
<dbReference type="GO" id="GO:0003841">
    <property type="term" value="F:1-acylglycerol-3-phosphate O-acyltransferase activity"/>
    <property type="evidence" value="ECO:0007669"/>
    <property type="project" value="UniProtKB-UniRule"/>
</dbReference>
<dbReference type="Pfam" id="PF01553">
    <property type="entry name" value="Acyltransferase"/>
    <property type="match status" value="1"/>
</dbReference>
<keyword evidence="7" id="KW-1185">Reference proteome</keyword>
<name>A0A917CM00_9NOCA</name>
<accession>A0A917CM00</accession>
<keyword evidence="3 4" id="KW-0012">Acyltransferase</keyword>
<gene>
    <name evidence="6" type="ORF">GCM10007304_03320</name>
</gene>
<dbReference type="Pfam" id="PF12710">
    <property type="entry name" value="HAD"/>
    <property type="match status" value="1"/>
</dbReference>
<comment type="caution">
    <text evidence="6">The sequence shown here is derived from an EMBL/GenBank/DDBJ whole genome shotgun (WGS) entry which is preliminary data.</text>
</comment>
<comment type="catalytic activity">
    <reaction evidence="4">
        <text>a 1-acyl-sn-glycero-3-phosphate + an acyl-CoA = a 1,2-diacyl-sn-glycero-3-phosphate + CoA</text>
        <dbReference type="Rhea" id="RHEA:19709"/>
        <dbReference type="ChEBI" id="CHEBI:57287"/>
        <dbReference type="ChEBI" id="CHEBI:57970"/>
        <dbReference type="ChEBI" id="CHEBI:58342"/>
        <dbReference type="ChEBI" id="CHEBI:58608"/>
        <dbReference type="EC" id="2.3.1.51"/>
    </reaction>
</comment>
<dbReference type="EC" id="2.3.1.51" evidence="4"/>
<organism evidence="6 7">
    <name type="scientific">Rhodococcoides trifolii</name>
    <dbReference type="NCBI Taxonomy" id="908250"/>
    <lineage>
        <taxon>Bacteria</taxon>
        <taxon>Bacillati</taxon>
        <taxon>Actinomycetota</taxon>
        <taxon>Actinomycetes</taxon>
        <taxon>Mycobacteriales</taxon>
        <taxon>Nocardiaceae</taxon>
        <taxon>Rhodococcoides</taxon>
    </lineage>
</organism>
<dbReference type="PANTHER" id="PTHR10434:SF66">
    <property type="entry name" value="PHOSPHOLIPID_GLYCEROL ACYLTRANSFERASE DOMAIN-CONTAINING PROTEIN"/>
    <property type="match status" value="1"/>
</dbReference>
<dbReference type="NCBIfam" id="TIGR01490">
    <property type="entry name" value="HAD-SF-IB-hyp1"/>
    <property type="match status" value="1"/>
</dbReference>
<comment type="domain">
    <text evidence="4">The HXXXXD motif is essential for acyltransferase activity and may constitute the binding site for the phosphate moiety of the glycerol-3-phosphate.</text>
</comment>
<dbReference type="InterPro" id="IPR023214">
    <property type="entry name" value="HAD_sf"/>
</dbReference>
<protein>
    <recommendedName>
        <fullName evidence="4">1-acyl-sn-glycerol-3-phosphate acyltransferase</fullName>
        <ecNumber evidence="4">2.3.1.51</ecNumber>
    </recommendedName>
</protein>
<dbReference type="InterPro" id="IPR036412">
    <property type="entry name" value="HAD-like_sf"/>
</dbReference>
<dbReference type="SUPFAM" id="SSF69593">
    <property type="entry name" value="Glycerol-3-phosphate (1)-acyltransferase"/>
    <property type="match status" value="1"/>
</dbReference>
<dbReference type="InterPro" id="IPR006385">
    <property type="entry name" value="HAD_hydro_SerB1"/>
</dbReference>
<keyword evidence="2 4" id="KW-0808">Transferase</keyword>
<dbReference type="GO" id="GO:0016020">
    <property type="term" value="C:membrane"/>
    <property type="evidence" value="ECO:0007669"/>
    <property type="project" value="InterPro"/>
</dbReference>
<reference evidence="6" key="2">
    <citation type="submission" date="2020-09" db="EMBL/GenBank/DDBJ databases">
        <authorList>
            <person name="Sun Q."/>
            <person name="Sedlacek I."/>
        </authorList>
    </citation>
    <scope>NUCLEOTIDE SEQUENCE</scope>
    <source>
        <strain evidence="6">CCM 7905</strain>
    </source>
</reference>
<evidence type="ECO:0000313" key="6">
    <source>
        <dbReference type="EMBL" id="GGF92830.1"/>
    </source>
</evidence>
<dbReference type="PANTHER" id="PTHR10434">
    <property type="entry name" value="1-ACYL-SN-GLYCEROL-3-PHOSPHATE ACYLTRANSFERASE"/>
    <property type="match status" value="1"/>
</dbReference>
<sequence>MITMPTLLEQIADAPRGPGTVAFFDFDGTVIDGFSAGAIFKERLRRLDVNVVELWDITSAVLEMRVRNSTVDNLMDKAVRALEGKTHEELLEQAYALFRSEIAAMIFPQIRAVVHAHHEAGHLVVMSTSATPYQAVPVCDDLGFDDLIATIPTVDASGVLTGELDGRSLWGPRKAQAILDWAESHDVDIDQCFGYSNGFEDVPMLETVGTPVALNPDKDLEREARERGWPTLHLTKPQRGADVVSTVRTVTALGSVMASAGLGAALGILGRNRRTGANVTNAMAPALALAIMGVKVEVEGEENLWSHRPAVFMFNHQSTLDAIVVSGIIARDVTAIAKKELSRDPRFALLGAVFDVAYVDRSDSKAAREAMQPAIDKLHSGVSVAIAPEGTRMPTTRLGKFKKGGFHLAMEAGVPIVPIVLHDTGSVMWKSSFTAHSGSVRVTVGEPIPTTDWDPTKLDEYVDDVRSFFDRTLGNV</sequence>
<evidence type="ECO:0000256" key="1">
    <source>
        <dbReference type="ARBA" id="ARBA00008655"/>
    </source>
</evidence>
<feature type="domain" description="Phospholipid/glycerol acyltransferase" evidence="5">
    <location>
        <begin position="310"/>
        <end position="424"/>
    </location>
</feature>
<keyword evidence="4" id="KW-0594">Phospholipid biosynthesis</keyword>
<evidence type="ECO:0000256" key="2">
    <source>
        <dbReference type="ARBA" id="ARBA00022679"/>
    </source>
</evidence>
<comment type="similarity">
    <text evidence="1 4">Belongs to the 1-acyl-sn-glycerol-3-phosphate acyltransferase family.</text>
</comment>
<keyword evidence="4" id="KW-0444">Lipid biosynthesis</keyword>
<proteinExistence type="inferred from homology"/>
<evidence type="ECO:0000256" key="4">
    <source>
        <dbReference type="RuleBase" id="RU361267"/>
    </source>
</evidence>
<dbReference type="SMART" id="SM00563">
    <property type="entry name" value="PlsC"/>
    <property type="match status" value="1"/>
</dbReference>
<dbReference type="NCBIfam" id="TIGR00530">
    <property type="entry name" value="AGP_acyltrn"/>
    <property type="match status" value="1"/>
</dbReference>
<dbReference type="Gene3D" id="3.40.50.1000">
    <property type="entry name" value="HAD superfamily/HAD-like"/>
    <property type="match status" value="1"/>
</dbReference>
<dbReference type="CDD" id="cd07989">
    <property type="entry name" value="LPLAT_AGPAT-like"/>
    <property type="match status" value="1"/>
</dbReference>
<reference evidence="6" key="1">
    <citation type="journal article" date="2014" name="Int. J. Syst. Evol. Microbiol.">
        <title>Complete genome sequence of Corynebacterium casei LMG S-19264T (=DSM 44701T), isolated from a smear-ripened cheese.</title>
        <authorList>
            <consortium name="US DOE Joint Genome Institute (JGI-PGF)"/>
            <person name="Walter F."/>
            <person name="Albersmeier A."/>
            <person name="Kalinowski J."/>
            <person name="Ruckert C."/>
        </authorList>
    </citation>
    <scope>NUCLEOTIDE SEQUENCE</scope>
    <source>
        <strain evidence="6">CCM 7905</strain>
    </source>
</reference>
<dbReference type="Gene3D" id="1.20.1440.100">
    <property type="entry name" value="SG protein - dephosphorylation function"/>
    <property type="match status" value="1"/>
</dbReference>
<dbReference type="SUPFAM" id="SSF56784">
    <property type="entry name" value="HAD-like"/>
    <property type="match status" value="1"/>
</dbReference>
<dbReference type="RefSeq" id="WP_188542969.1">
    <property type="nucleotide sequence ID" value="NZ_BMCU01000001.1"/>
</dbReference>
<keyword evidence="4" id="KW-0443">Lipid metabolism</keyword>
<dbReference type="AlphaFoldDB" id="A0A917CM00"/>
<evidence type="ECO:0000259" key="5">
    <source>
        <dbReference type="SMART" id="SM00563"/>
    </source>
</evidence>
<evidence type="ECO:0000313" key="7">
    <source>
        <dbReference type="Proteomes" id="UP000654257"/>
    </source>
</evidence>
<keyword evidence="4" id="KW-1208">Phospholipid metabolism</keyword>
<dbReference type="InterPro" id="IPR004552">
    <property type="entry name" value="AGP_acyltrans"/>
</dbReference>
<dbReference type="GO" id="GO:0006654">
    <property type="term" value="P:phosphatidic acid biosynthetic process"/>
    <property type="evidence" value="ECO:0007669"/>
    <property type="project" value="TreeGrafter"/>
</dbReference>
<dbReference type="EMBL" id="BMCU01000001">
    <property type="protein sequence ID" value="GGF92830.1"/>
    <property type="molecule type" value="Genomic_DNA"/>
</dbReference>
<evidence type="ECO:0000256" key="3">
    <source>
        <dbReference type="ARBA" id="ARBA00023315"/>
    </source>
</evidence>